<keyword evidence="17" id="KW-1133">Transmembrane helix</keyword>
<evidence type="ECO:0000256" key="14">
    <source>
        <dbReference type="ARBA" id="ARBA00022741"/>
    </source>
</evidence>
<proteinExistence type="inferred from homology"/>
<dbReference type="KEGG" id="qsa:O6P43_024493"/>
<evidence type="ECO:0000256" key="3">
    <source>
        <dbReference type="ARBA" id="ARBA00008684"/>
    </source>
</evidence>
<sequence length="1340" mass="147063">MVVVPKPILKPPLILVLLLFTLCLSSRFSLGGSLTGDFQILLHVKNVKLQDPSGSLKNWVSNKDHYPCNWTGIGCDNRNQSVVSIDLTSTGISGEFPFHFCGIRTLQNLSLAINFLNGTLSPVTMSLCSKLRLLNLSSNYFVGELPDFSLEFRELRSLDLSFNNFTGDIPPSFGRLPVLSVLVLSANLLTGTIPAFLGNLSELARLELGYNPFRAGALPSVTGNLTKLQNLWVSNANLVGNLPDSIGKLVSLENLDLSKNSLSSKIPGSISGLRNVKQIVLFENQLYGELPQGLGNLSSLISLDLSQNNFSGQLPEKIAALHLNYLSLNDNHLEGEIPEILAENPNLQQLKLFNNSFSGKLPENLGRNSDLEDFDVSTNNFTGELPKYLCHRNKLEHLITFMNRFSGTIPESYGECNSLNYVRIQNNLLSGEVPDKFWSLPTLQYFEIQNNNLEGSVPASVSAAREGLAAFYISGNSFSGELPTGIYLNLSFNRLSGEIPPELGNLRDLTYLDLSENSLTGEIPLELTKLKLNQFNVSGNKLYGKVPPGFNNQVYLSGLLGNPDLCSPDLKPLPSCSKSKPVSLILIMILSTCVVLLVGSLLWFLKSKSVVFGGRLKRSFKIISFQRIGLNEEDIIPFLTNENLIGTGGSGRVYKAKLKSGQTVAVKKLFGVGGGLENPDTESVFRSEVETLGRIRHGNIVKLLFSCSATDFRILVYEYMENGSLGDVLHSDKCGNSIDHWSRRFEIAVGAAQGLAYLHHDCVPAIIHRDVKSNNILLDEELRPRVADFGLAKTLQREVGGEGGGAMSRVAGSYGYIAPEYGYTLKVNEKSDVYSFGVVLMELITGKRPNDSFFGENKDLVKWVTEAALSSPEGKTVSQIVDTRLINASACDYEEIDKVMNVALLCTSPFPMNRPSMRKNMLEQGQPDVALGAKDTKISSPSHDNTPYQNQQRPPVIQWPYNTLNDVEQFNVTSKSCIPAQSSSPGVLNQSQQLPYLQQSSRNQVQEGQLPPEELLQEANHRFPISVTMSDTCIEPGTWDPSSWLGHNHQLHPPYSCSFPGTIGYSSAPQAMPSCLDSTRHTFQKGIIRPPAKLSQKHQQLWEAQPTLSKVQSRPPNFEKVVLNNGENKEKLYYSAATTEQEISGKMTNIATHMDSNVGITFMMSAFRNQVHQEYPGVQICANAFGSSSELESAGEKAKDLKIGYSELSQQVKEMNNSMDVSENCIQSTGNGNLGWPSNITSHDPSRNELDIGNQGFYNNGSSVRQGGKVTPQWSFANDADASEELEDALGSAKVENKEAMRDDTSSGAEDIAGTKDEGAYNMDRTIGTNPKGLPPLTNW</sequence>
<evidence type="ECO:0000256" key="21">
    <source>
        <dbReference type="ARBA" id="ARBA00048679"/>
    </source>
</evidence>
<evidence type="ECO:0000256" key="2">
    <source>
        <dbReference type="ARBA" id="ARBA00004479"/>
    </source>
</evidence>
<evidence type="ECO:0000256" key="12">
    <source>
        <dbReference type="ARBA" id="ARBA00022729"/>
    </source>
</evidence>
<dbReference type="InterPro" id="IPR013210">
    <property type="entry name" value="LRR_N_plant-typ"/>
</dbReference>
<keyword evidence="12 24" id="KW-0732">Signal</keyword>
<evidence type="ECO:0000313" key="27">
    <source>
        <dbReference type="Proteomes" id="UP001163823"/>
    </source>
</evidence>
<dbReference type="InterPro" id="IPR050647">
    <property type="entry name" value="Plant_LRR-RLKs"/>
</dbReference>
<feature type="domain" description="Protein kinase" evidence="25">
    <location>
        <begin position="639"/>
        <end position="929"/>
    </location>
</feature>
<dbReference type="SMART" id="SM00369">
    <property type="entry name" value="LRR_TYP"/>
    <property type="match status" value="5"/>
</dbReference>
<evidence type="ECO:0000256" key="20">
    <source>
        <dbReference type="ARBA" id="ARBA00047899"/>
    </source>
</evidence>
<feature type="region of interest" description="Disordered" evidence="23">
    <location>
        <begin position="933"/>
        <end position="955"/>
    </location>
</feature>
<dbReference type="InterPro" id="IPR001611">
    <property type="entry name" value="Leu-rich_rpt"/>
</dbReference>
<keyword evidence="11" id="KW-0812">Transmembrane</keyword>
<evidence type="ECO:0000256" key="17">
    <source>
        <dbReference type="ARBA" id="ARBA00022989"/>
    </source>
</evidence>
<dbReference type="InterPro" id="IPR055414">
    <property type="entry name" value="LRR_R13L4/SHOC2-like"/>
</dbReference>
<evidence type="ECO:0000256" key="19">
    <source>
        <dbReference type="ARBA" id="ARBA00023180"/>
    </source>
</evidence>
<keyword evidence="16 22" id="KW-0067">ATP-binding</keyword>
<dbReference type="InterPro" id="IPR000719">
    <property type="entry name" value="Prot_kinase_dom"/>
</dbReference>
<keyword evidence="27" id="KW-1185">Reference proteome</keyword>
<evidence type="ECO:0000256" key="16">
    <source>
        <dbReference type="ARBA" id="ARBA00022840"/>
    </source>
</evidence>
<dbReference type="InterPro" id="IPR032675">
    <property type="entry name" value="LRR_dom_sf"/>
</dbReference>
<dbReference type="SMART" id="SM00220">
    <property type="entry name" value="S_TKc"/>
    <property type="match status" value="1"/>
</dbReference>
<reference evidence="26" key="1">
    <citation type="journal article" date="2023" name="Science">
        <title>Elucidation of the pathway for biosynthesis of saponin adjuvants from the soapbark tree.</title>
        <authorList>
            <person name="Reed J."/>
            <person name="Orme A."/>
            <person name="El-Demerdash A."/>
            <person name="Owen C."/>
            <person name="Martin L.B.B."/>
            <person name="Misra R.C."/>
            <person name="Kikuchi S."/>
            <person name="Rejzek M."/>
            <person name="Martin A.C."/>
            <person name="Harkess A."/>
            <person name="Leebens-Mack J."/>
            <person name="Louveau T."/>
            <person name="Stephenson M.J."/>
            <person name="Osbourn A."/>
        </authorList>
    </citation>
    <scope>NUCLEOTIDE SEQUENCE</scope>
    <source>
        <strain evidence="26">S10</strain>
    </source>
</reference>
<comment type="caution">
    <text evidence="26">The sequence shown here is derived from an EMBL/GenBank/DDBJ whole genome shotgun (WGS) entry which is preliminary data.</text>
</comment>
<keyword evidence="6" id="KW-1003">Cell membrane</keyword>
<dbReference type="Pfam" id="PF08263">
    <property type="entry name" value="LRRNT_2"/>
    <property type="match status" value="1"/>
</dbReference>
<keyword evidence="8" id="KW-0597">Phosphoprotein</keyword>
<keyword evidence="26" id="KW-0675">Receptor</keyword>
<evidence type="ECO:0000256" key="8">
    <source>
        <dbReference type="ARBA" id="ARBA00022553"/>
    </source>
</evidence>
<keyword evidence="9" id="KW-0433">Leucine-rich repeat</keyword>
<dbReference type="Gene3D" id="3.30.200.20">
    <property type="entry name" value="Phosphorylase Kinase, domain 1"/>
    <property type="match status" value="1"/>
</dbReference>
<keyword evidence="14 22" id="KW-0547">Nucleotide-binding</keyword>
<dbReference type="Pfam" id="PF00069">
    <property type="entry name" value="Pkinase"/>
    <property type="match status" value="1"/>
</dbReference>
<feature type="signal peptide" evidence="24">
    <location>
        <begin position="1"/>
        <end position="25"/>
    </location>
</feature>
<dbReference type="FunFam" id="3.80.10.10:FF:000095">
    <property type="entry name" value="LRR receptor-like serine/threonine-protein kinase GSO1"/>
    <property type="match status" value="1"/>
</dbReference>
<evidence type="ECO:0000256" key="23">
    <source>
        <dbReference type="SAM" id="MobiDB-lite"/>
    </source>
</evidence>
<dbReference type="SUPFAM" id="SSF56112">
    <property type="entry name" value="Protein kinase-like (PK-like)"/>
    <property type="match status" value="1"/>
</dbReference>
<dbReference type="PANTHER" id="PTHR48056">
    <property type="entry name" value="LRR RECEPTOR-LIKE SERINE/THREONINE-PROTEIN KINASE-RELATED"/>
    <property type="match status" value="1"/>
</dbReference>
<dbReference type="FunFam" id="3.80.10.10:FF:000041">
    <property type="entry name" value="LRR receptor-like serine/threonine-protein kinase ERECTA"/>
    <property type="match status" value="1"/>
</dbReference>
<evidence type="ECO:0000256" key="4">
    <source>
        <dbReference type="ARBA" id="ARBA00009592"/>
    </source>
</evidence>
<dbReference type="InterPro" id="IPR008271">
    <property type="entry name" value="Ser/Thr_kinase_AS"/>
</dbReference>
<organism evidence="26 27">
    <name type="scientific">Quillaja saponaria</name>
    <name type="common">Soap bark tree</name>
    <dbReference type="NCBI Taxonomy" id="32244"/>
    <lineage>
        <taxon>Eukaryota</taxon>
        <taxon>Viridiplantae</taxon>
        <taxon>Streptophyta</taxon>
        <taxon>Embryophyta</taxon>
        <taxon>Tracheophyta</taxon>
        <taxon>Spermatophyta</taxon>
        <taxon>Magnoliopsida</taxon>
        <taxon>eudicotyledons</taxon>
        <taxon>Gunneridae</taxon>
        <taxon>Pentapetalae</taxon>
        <taxon>rosids</taxon>
        <taxon>fabids</taxon>
        <taxon>Fabales</taxon>
        <taxon>Quillajaceae</taxon>
        <taxon>Quillaja</taxon>
    </lineage>
</organism>
<feature type="chain" id="PRO_5042014655" description="non-specific serine/threonine protein kinase" evidence="24">
    <location>
        <begin position="26"/>
        <end position="1340"/>
    </location>
</feature>
<keyword evidence="10" id="KW-0808">Transferase</keyword>
<comment type="catalytic activity">
    <reaction evidence="21">
        <text>L-seryl-[protein] + ATP = O-phospho-L-seryl-[protein] + ADP + H(+)</text>
        <dbReference type="Rhea" id="RHEA:17989"/>
        <dbReference type="Rhea" id="RHEA-COMP:9863"/>
        <dbReference type="Rhea" id="RHEA-COMP:11604"/>
        <dbReference type="ChEBI" id="CHEBI:15378"/>
        <dbReference type="ChEBI" id="CHEBI:29999"/>
        <dbReference type="ChEBI" id="CHEBI:30616"/>
        <dbReference type="ChEBI" id="CHEBI:83421"/>
        <dbReference type="ChEBI" id="CHEBI:456216"/>
        <dbReference type="EC" id="2.7.11.1"/>
    </reaction>
</comment>
<dbReference type="InterPro" id="IPR011009">
    <property type="entry name" value="Kinase-like_dom_sf"/>
</dbReference>
<dbReference type="GO" id="GO:0005524">
    <property type="term" value="F:ATP binding"/>
    <property type="evidence" value="ECO:0007669"/>
    <property type="project" value="UniProtKB-UniRule"/>
</dbReference>
<dbReference type="Pfam" id="PF13855">
    <property type="entry name" value="LRR_8"/>
    <property type="match status" value="1"/>
</dbReference>
<evidence type="ECO:0000256" key="9">
    <source>
        <dbReference type="ARBA" id="ARBA00022614"/>
    </source>
</evidence>
<evidence type="ECO:0000256" key="6">
    <source>
        <dbReference type="ARBA" id="ARBA00022475"/>
    </source>
</evidence>
<dbReference type="Pfam" id="PF00560">
    <property type="entry name" value="LRR_1"/>
    <property type="match status" value="2"/>
</dbReference>
<dbReference type="InterPro" id="IPR017441">
    <property type="entry name" value="Protein_kinase_ATP_BS"/>
</dbReference>
<dbReference type="EMBL" id="JARAOO010000010">
    <property type="protein sequence ID" value="KAJ7952688.1"/>
    <property type="molecule type" value="Genomic_DNA"/>
</dbReference>
<evidence type="ECO:0000256" key="10">
    <source>
        <dbReference type="ARBA" id="ARBA00022679"/>
    </source>
</evidence>
<evidence type="ECO:0000256" key="18">
    <source>
        <dbReference type="ARBA" id="ARBA00023136"/>
    </source>
</evidence>
<evidence type="ECO:0000256" key="15">
    <source>
        <dbReference type="ARBA" id="ARBA00022777"/>
    </source>
</evidence>
<keyword evidence="7" id="KW-0723">Serine/threonine-protein kinase</keyword>
<keyword evidence="13" id="KW-0677">Repeat</keyword>
<evidence type="ECO:0000256" key="7">
    <source>
        <dbReference type="ARBA" id="ARBA00022527"/>
    </source>
</evidence>
<evidence type="ECO:0000259" key="25">
    <source>
        <dbReference type="PROSITE" id="PS50011"/>
    </source>
</evidence>
<evidence type="ECO:0000256" key="24">
    <source>
        <dbReference type="SAM" id="SignalP"/>
    </source>
</evidence>
<name>A0AAD7L7J4_QUISA</name>
<comment type="subcellular location">
    <subcellularLocation>
        <location evidence="1">Cell membrane</location>
        <topology evidence="1">Single-pass membrane protein</topology>
    </subcellularLocation>
    <subcellularLocation>
        <location evidence="2">Membrane</location>
        <topology evidence="2">Single-pass type I membrane protein</topology>
    </subcellularLocation>
</comment>
<dbReference type="SUPFAM" id="SSF52047">
    <property type="entry name" value="RNI-like"/>
    <property type="match status" value="1"/>
</dbReference>
<comment type="catalytic activity">
    <reaction evidence="20">
        <text>L-threonyl-[protein] + ATP = O-phospho-L-threonyl-[protein] + ADP + H(+)</text>
        <dbReference type="Rhea" id="RHEA:46608"/>
        <dbReference type="Rhea" id="RHEA-COMP:11060"/>
        <dbReference type="Rhea" id="RHEA-COMP:11605"/>
        <dbReference type="ChEBI" id="CHEBI:15378"/>
        <dbReference type="ChEBI" id="CHEBI:30013"/>
        <dbReference type="ChEBI" id="CHEBI:30616"/>
        <dbReference type="ChEBI" id="CHEBI:61977"/>
        <dbReference type="ChEBI" id="CHEBI:456216"/>
        <dbReference type="EC" id="2.7.11.1"/>
    </reaction>
</comment>
<keyword evidence="15 26" id="KW-0418">Kinase</keyword>
<dbReference type="FunFam" id="3.80.10.10:FF:000275">
    <property type="entry name" value="Leucine-rich repeat receptor-like protein kinase"/>
    <property type="match status" value="1"/>
</dbReference>
<dbReference type="PANTHER" id="PTHR48056:SF35">
    <property type="entry name" value="LRR RECEPTOR-LIKE SERINE_THREONINE-PROTEIN KINASE HSL2"/>
    <property type="match status" value="1"/>
</dbReference>
<evidence type="ECO:0000256" key="11">
    <source>
        <dbReference type="ARBA" id="ARBA00022692"/>
    </source>
</evidence>
<dbReference type="GO" id="GO:0004674">
    <property type="term" value="F:protein serine/threonine kinase activity"/>
    <property type="evidence" value="ECO:0007669"/>
    <property type="project" value="UniProtKB-KW"/>
</dbReference>
<dbReference type="Proteomes" id="UP001163823">
    <property type="component" value="Chromosome 10"/>
</dbReference>
<evidence type="ECO:0000256" key="22">
    <source>
        <dbReference type="PROSITE-ProRule" id="PRU10141"/>
    </source>
</evidence>
<dbReference type="GO" id="GO:0005886">
    <property type="term" value="C:plasma membrane"/>
    <property type="evidence" value="ECO:0007669"/>
    <property type="project" value="UniProtKB-SubCell"/>
</dbReference>
<accession>A0AAD7L7J4</accession>
<feature type="binding site" evidence="22">
    <location>
        <position position="668"/>
    </location>
    <ligand>
        <name>ATP</name>
        <dbReference type="ChEBI" id="CHEBI:30616"/>
    </ligand>
</feature>
<dbReference type="PROSITE" id="PS00108">
    <property type="entry name" value="PROTEIN_KINASE_ST"/>
    <property type="match status" value="1"/>
</dbReference>
<dbReference type="PROSITE" id="PS50011">
    <property type="entry name" value="PROTEIN_KINASE_DOM"/>
    <property type="match status" value="1"/>
</dbReference>
<dbReference type="FunFam" id="1.10.510.10:FF:000417">
    <property type="entry name" value="Leucine-rich repeat receptor-like protein kinase"/>
    <property type="match status" value="1"/>
</dbReference>
<dbReference type="GO" id="GO:0033612">
    <property type="term" value="F:receptor serine/threonine kinase binding"/>
    <property type="evidence" value="ECO:0007669"/>
    <property type="project" value="TreeGrafter"/>
</dbReference>
<dbReference type="Gene3D" id="1.10.510.10">
    <property type="entry name" value="Transferase(Phosphotransferase) domain 1"/>
    <property type="match status" value="1"/>
</dbReference>
<evidence type="ECO:0000256" key="1">
    <source>
        <dbReference type="ARBA" id="ARBA00004162"/>
    </source>
</evidence>
<feature type="compositionally biased region" description="Basic and acidic residues" evidence="23">
    <location>
        <begin position="1295"/>
        <end position="1305"/>
    </location>
</feature>
<feature type="region of interest" description="Disordered" evidence="23">
    <location>
        <begin position="1292"/>
        <end position="1340"/>
    </location>
</feature>
<dbReference type="Gene3D" id="3.80.10.10">
    <property type="entry name" value="Ribonuclease Inhibitor"/>
    <property type="match status" value="4"/>
</dbReference>
<dbReference type="InterPro" id="IPR003591">
    <property type="entry name" value="Leu-rich_rpt_typical-subtyp"/>
</dbReference>
<evidence type="ECO:0000256" key="13">
    <source>
        <dbReference type="ARBA" id="ARBA00022737"/>
    </source>
</evidence>
<evidence type="ECO:0000313" key="26">
    <source>
        <dbReference type="EMBL" id="KAJ7952688.1"/>
    </source>
</evidence>
<gene>
    <name evidence="26" type="ORF">O6P43_024493</name>
</gene>
<keyword evidence="19" id="KW-0325">Glycoprotein</keyword>
<keyword evidence="18" id="KW-0472">Membrane</keyword>
<comment type="similarity">
    <text evidence="4">Belongs to the RLP family.</text>
</comment>
<dbReference type="Pfam" id="PF23598">
    <property type="entry name" value="LRR_14"/>
    <property type="match status" value="1"/>
</dbReference>
<feature type="compositionally biased region" description="Polar residues" evidence="23">
    <location>
        <begin position="938"/>
        <end position="953"/>
    </location>
</feature>
<comment type="similarity">
    <text evidence="3">Belongs to the protein kinase superfamily. Ser/Thr protein kinase family.</text>
</comment>
<dbReference type="EC" id="2.7.11.1" evidence="5"/>
<dbReference type="PROSITE" id="PS00107">
    <property type="entry name" value="PROTEIN_KINASE_ATP"/>
    <property type="match status" value="1"/>
</dbReference>
<protein>
    <recommendedName>
        <fullName evidence="5">non-specific serine/threonine protein kinase</fullName>
        <ecNumber evidence="5">2.7.11.1</ecNumber>
    </recommendedName>
</protein>
<evidence type="ECO:0000256" key="5">
    <source>
        <dbReference type="ARBA" id="ARBA00012513"/>
    </source>
</evidence>
<dbReference type="SUPFAM" id="SSF52058">
    <property type="entry name" value="L domain-like"/>
    <property type="match status" value="1"/>
</dbReference>